<dbReference type="AlphaFoldDB" id="A0A060I325"/>
<evidence type="ECO:0000313" key="2">
    <source>
        <dbReference type="EMBL" id="AIC28079.1"/>
    </source>
</evidence>
<proteinExistence type="predicted"/>
<gene>
    <name evidence="2" type="primary">tfxB</name>
    <name evidence="2" type="ORF">IE4771_CH02985</name>
</gene>
<dbReference type="KEGG" id="rei:IE4771_CH02985"/>
<dbReference type="CDD" id="cd02142">
    <property type="entry name" value="McbC_SagB-like_oxidoreductase"/>
    <property type="match status" value="1"/>
</dbReference>
<dbReference type="PANTHER" id="PTHR43745">
    <property type="entry name" value="NITROREDUCTASE MJ1384-RELATED"/>
    <property type="match status" value="1"/>
</dbReference>
<dbReference type="Proteomes" id="UP000027180">
    <property type="component" value="Chromosome"/>
</dbReference>
<dbReference type="Pfam" id="PF00881">
    <property type="entry name" value="Nitroreductase"/>
    <property type="match status" value="1"/>
</dbReference>
<dbReference type="EMBL" id="CP006986">
    <property type="protein sequence ID" value="AIC28079.1"/>
    <property type="molecule type" value="Genomic_DNA"/>
</dbReference>
<accession>A0A060I325</accession>
<dbReference type="InterPro" id="IPR029479">
    <property type="entry name" value="Nitroreductase"/>
</dbReference>
<dbReference type="GO" id="GO:0016491">
    <property type="term" value="F:oxidoreductase activity"/>
    <property type="evidence" value="ECO:0007669"/>
    <property type="project" value="InterPro"/>
</dbReference>
<evidence type="ECO:0000313" key="3">
    <source>
        <dbReference type="Proteomes" id="UP000027180"/>
    </source>
</evidence>
<dbReference type="SUPFAM" id="SSF55469">
    <property type="entry name" value="FMN-dependent nitroreductase-like"/>
    <property type="match status" value="1"/>
</dbReference>
<dbReference type="PANTHER" id="PTHR43745:SF2">
    <property type="entry name" value="NITROREDUCTASE MJ1384-RELATED"/>
    <property type="match status" value="1"/>
</dbReference>
<organism evidence="2 3">
    <name type="scientific">Rhizobium etli bv. mimosae str. IE4771</name>
    <dbReference type="NCBI Taxonomy" id="1432050"/>
    <lineage>
        <taxon>Bacteria</taxon>
        <taxon>Pseudomonadati</taxon>
        <taxon>Pseudomonadota</taxon>
        <taxon>Alphaproteobacteria</taxon>
        <taxon>Hyphomicrobiales</taxon>
        <taxon>Rhizobiaceae</taxon>
        <taxon>Rhizobium/Agrobacterium group</taxon>
        <taxon>Rhizobium</taxon>
    </lineage>
</organism>
<reference evidence="2 3" key="1">
    <citation type="submission" date="2013-12" db="EMBL/GenBank/DDBJ databases">
        <title>Complete genome sequence of Rhizobium etli bv. mimosae IE4771.</title>
        <authorList>
            <person name="Bustos P."/>
            <person name="Santamaria R.I."/>
            <person name="Lozano L."/>
            <person name="Ormeno-Orrillo E."/>
            <person name="Rogel M.A."/>
            <person name="Romero D."/>
            <person name="Cevallos M.A."/>
            <person name="Martinez-Romero E."/>
            <person name="Gonzalez V."/>
        </authorList>
    </citation>
    <scope>NUCLEOTIDE SEQUENCE [LARGE SCALE GENOMIC DNA]</scope>
    <source>
        <strain evidence="2 3">IE4771</strain>
    </source>
</reference>
<feature type="domain" description="Nitroreductase" evidence="1">
    <location>
        <begin position="221"/>
        <end position="359"/>
    </location>
</feature>
<name>A0A060I325_RHIET</name>
<dbReference type="HOGENOM" id="CLU_059362_0_2_5"/>
<evidence type="ECO:0000259" key="1">
    <source>
        <dbReference type="Pfam" id="PF00881"/>
    </source>
</evidence>
<dbReference type="InterPro" id="IPR020051">
    <property type="entry name" value="SagB-type_dehydrogenase"/>
</dbReference>
<dbReference type="NCBIfam" id="TIGR03605">
    <property type="entry name" value="antibiot_sagB"/>
    <property type="match status" value="1"/>
</dbReference>
<dbReference type="InterPro" id="IPR000415">
    <property type="entry name" value="Nitroreductase-like"/>
</dbReference>
<sequence length="373" mass="42414">MDLVQRFVIDRSFHLRYYSLETYLYRATDQIAWDAGITHSRLFWDLWSVFMQPRSLTDAVEALSDYDPDEVSAAIEGMCESGIIEAVGSKDRRYDPLDAALSHVPQAWDYHLVSSRIDWINYLDGKDVKRQDLEQMDKHLSEEAVPSNFHKAVNSRPKYDLPTLVPLTAFEFNKSGSLAFSHTKSPLSNELSIDTITFLLNYAAAKTDSVNMYATGEHLRKAVPSGGARHPIEFYVVVGDEVAGIEAGIYHYNVRHHRLDAIEVSCASLKALQEASSVLPRSRSKPFGFAFIHTCRFERSMYRYREPRSYRVMQFDLGHIHANEVLVAKILGLDFSETFSVPESVVESILALDPFVESAMSAFVVHRNENHHD</sequence>
<dbReference type="InterPro" id="IPR052544">
    <property type="entry name" value="Bacteriocin_Proc_Enz"/>
</dbReference>
<dbReference type="RefSeq" id="WP_038692655.1">
    <property type="nucleotide sequence ID" value="NZ_CP006986.1"/>
</dbReference>
<protein>
    <submittedName>
        <fullName evidence="2">Trifolitoxin-processing protein TfxB</fullName>
    </submittedName>
</protein>
<dbReference type="Gene3D" id="3.40.109.10">
    <property type="entry name" value="NADH Oxidase"/>
    <property type="match status" value="1"/>
</dbReference>